<dbReference type="SUPFAM" id="SSF56112">
    <property type="entry name" value="Protein kinase-like (PK-like)"/>
    <property type="match status" value="1"/>
</dbReference>
<feature type="region of interest" description="Disordered" evidence="7">
    <location>
        <begin position="2205"/>
        <end position="2231"/>
    </location>
</feature>
<evidence type="ECO:0000256" key="9">
    <source>
        <dbReference type="SAM" id="SignalP"/>
    </source>
</evidence>
<feature type="region of interest" description="Disordered" evidence="7">
    <location>
        <begin position="2159"/>
        <end position="2180"/>
    </location>
</feature>
<feature type="region of interest" description="Disordered" evidence="7">
    <location>
        <begin position="852"/>
        <end position="879"/>
    </location>
</feature>
<evidence type="ECO:0000256" key="1">
    <source>
        <dbReference type="ARBA" id="ARBA00004167"/>
    </source>
</evidence>
<feature type="compositionally biased region" description="Acidic residues" evidence="7">
    <location>
        <begin position="2026"/>
        <end position="2040"/>
    </location>
</feature>
<dbReference type="PRINTS" id="PR00109">
    <property type="entry name" value="TYRKINASE"/>
</dbReference>
<feature type="compositionally biased region" description="Polar residues" evidence="7">
    <location>
        <begin position="1390"/>
        <end position="1399"/>
    </location>
</feature>
<feature type="region of interest" description="Disordered" evidence="7">
    <location>
        <begin position="1311"/>
        <end position="1424"/>
    </location>
</feature>
<feature type="binding site" evidence="6">
    <location>
        <position position="2325"/>
    </location>
    <ligand>
        <name>ATP</name>
        <dbReference type="ChEBI" id="CHEBI:30616"/>
    </ligand>
</feature>
<feature type="transmembrane region" description="Helical" evidence="8">
    <location>
        <begin position="773"/>
        <end position="795"/>
    </location>
</feature>
<feature type="compositionally biased region" description="Acidic residues" evidence="7">
    <location>
        <begin position="1636"/>
        <end position="1645"/>
    </location>
</feature>
<dbReference type="PANTHER" id="PTHR24416:SF489">
    <property type="entry name" value="PROTEIN KINASE DOMAIN-CONTAINING PROTEIN"/>
    <property type="match status" value="1"/>
</dbReference>
<dbReference type="GO" id="GO:0005524">
    <property type="term" value="F:ATP binding"/>
    <property type="evidence" value="ECO:0007669"/>
    <property type="project" value="UniProtKB-UniRule"/>
</dbReference>
<dbReference type="InterPro" id="IPR028082">
    <property type="entry name" value="Peripla_BP_I"/>
</dbReference>
<dbReference type="GO" id="GO:0043235">
    <property type="term" value="C:receptor complex"/>
    <property type="evidence" value="ECO:0007669"/>
    <property type="project" value="TreeGrafter"/>
</dbReference>
<feature type="compositionally biased region" description="Polar residues" evidence="7">
    <location>
        <begin position="1311"/>
        <end position="1322"/>
    </location>
</feature>
<protein>
    <recommendedName>
        <fullName evidence="10">Protein kinase domain-containing protein</fullName>
    </recommendedName>
</protein>
<dbReference type="PRINTS" id="PR01176">
    <property type="entry name" value="GABABRECEPTR"/>
</dbReference>
<feature type="region of interest" description="Disordered" evidence="7">
    <location>
        <begin position="2580"/>
        <end position="2610"/>
    </location>
</feature>
<feature type="compositionally biased region" description="Polar residues" evidence="7">
    <location>
        <begin position="2097"/>
        <end position="2117"/>
    </location>
</feature>
<dbReference type="Pfam" id="PF07714">
    <property type="entry name" value="PK_Tyr_Ser-Thr"/>
    <property type="match status" value="1"/>
</dbReference>
<feature type="region of interest" description="Disordered" evidence="7">
    <location>
        <begin position="1636"/>
        <end position="1656"/>
    </location>
</feature>
<feature type="region of interest" description="Disordered" evidence="7">
    <location>
        <begin position="1768"/>
        <end position="1801"/>
    </location>
</feature>
<dbReference type="CDD" id="cd00192">
    <property type="entry name" value="PTKc"/>
    <property type="match status" value="1"/>
</dbReference>
<dbReference type="Gene3D" id="3.30.200.20">
    <property type="entry name" value="Phosphorylase Kinase, domain 1"/>
    <property type="match status" value="1"/>
</dbReference>
<dbReference type="InterPro" id="IPR017441">
    <property type="entry name" value="Protein_kinase_ATP_BS"/>
</dbReference>
<feature type="transmembrane region" description="Helical" evidence="8">
    <location>
        <begin position="802"/>
        <end position="820"/>
    </location>
</feature>
<name>A0AAU9VZL8_9CNID</name>
<dbReference type="GO" id="GO:0007169">
    <property type="term" value="P:cell surface receptor protein tyrosine kinase signaling pathway"/>
    <property type="evidence" value="ECO:0007669"/>
    <property type="project" value="TreeGrafter"/>
</dbReference>
<dbReference type="SUPFAM" id="SSF53850">
    <property type="entry name" value="Periplasmic binding protein-like II"/>
    <property type="match status" value="1"/>
</dbReference>
<evidence type="ECO:0000256" key="5">
    <source>
        <dbReference type="ARBA" id="ARBA00051243"/>
    </source>
</evidence>
<feature type="region of interest" description="Disordered" evidence="7">
    <location>
        <begin position="2093"/>
        <end position="2117"/>
    </location>
</feature>
<feature type="compositionally biased region" description="Basic and acidic residues" evidence="7">
    <location>
        <begin position="1785"/>
        <end position="1795"/>
    </location>
</feature>
<dbReference type="InterPro" id="IPR000719">
    <property type="entry name" value="Prot_kinase_dom"/>
</dbReference>
<keyword evidence="4 8" id="KW-0472">Membrane</keyword>
<comment type="catalytic activity">
    <reaction evidence="5">
        <text>L-tyrosyl-[protein] + ATP = O-phospho-L-tyrosyl-[protein] + ADP + H(+)</text>
        <dbReference type="Rhea" id="RHEA:10596"/>
        <dbReference type="Rhea" id="RHEA-COMP:10136"/>
        <dbReference type="Rhea" id="RHEA-COMP:20101"/>
        <dbReference type="ChEBI" id="CHEBI:15378"/>
        <dbReference type="ChEBI" id="CHEBI:30616"/>
        <dbReference type="ChEBI" id="CHEBI:46858"/>
        <dbReference type="ChEBI" id="CHEBI:61978"/>
        <dbReference type="ChEBI" id="CHEBI:456216"/>
        <dbReference type="EC" id="2.7.10.1"/>
    </reaction>
</comment>
<keyword evidence="9" id="KW-0732">Signal</keyword>
<organism evidence="11 12">
    <name type="scientific">Pocillopora meandrina</name>
    <dbReference type="NCBI Taxonomy" id="46732"/>
    <lineage>
        <taxon>Eukaryota</taxon>
        <taxon>Metazoa</taxon>
        <taxon>Cnidaria</taxon>
        <taxon>Anthozoa</taxon>
        <taxon>Hexacorallia</taxon>
        <taxon>Scleractinia</taxon>
        <taxon>Astrocoeniina</taxon>
        <taxon>Pocilloporidae</taxon>
        <taxon>Pocillopora</taxon>
    </lineage>
</organism>
<evidence type="ECO:0000313" key="12">
    <source>
        <dbReference type="Proteomes" id="UP001159428"/>
    </source>
</evidence>
<dbReference type="SUPFAM" id="SSF53822">
    <property type="entry name" value="Periplasmic binding protein-like I"/>
    <property type="match status" value="1"/>
</dbReference>
<comment type="subcellular location">
    <subcellularLocation>
        <location evidence="1">Membrane</location>
        <topology evidence="1">Single-pass membrane protein</topology>
    </subcellularLocation>
</comment>
<dbReference type="Proteomes" id="UP001159428">
    <property type="component" value="Unassembled WGS sequence"/>
</dbReference>
<feature type="compositionally biased region" description="Basic and acidic residues" evidence="7">
    <location>
        <begin position="1335"/>
        <end position="1361"/>
    </location>
</feature>
<dbReference type="PANTHER" id="PTHR24416">
    <property type="entry name" value="TYROSINE-PROTEIN KINASE RECEPTOR"/>
    <property type="match status" value="1"/>
</dbReference>
<gene>
    <name evidence="11" type="ORF">PMEA_00028569</name>
</gene>
<dbReference type="PROSITE" id="PS50011">
    <property type="entry name" value="PROTEIN_KINASE_DOM"/>
    <property type="match status" value="1"/>
</dbReference>
<evidence type="ECO:0000256" key="3">
    <source>
        <dbReference type="ARBA" id="ARBA00022989"/>
    </source>
</evidence>
<dbReference type="PROSITE" id="PS00107">
    <property type="entry name" value="PROTEIN_KINASE_ATP"/>
    <property type="match status" value="1"/>
</dbReference>
<dbReference type="SMART" id="SM00219">
    <property type="entry name" value="TyrKc"/>
    <property type="match status" value="1"/>
</dbReference>
<dbReference type="InterPro" id="IPR020635">
    <property type="entry name" value="Tyr_kinase_cat_dom"/>
</dbReference>
<reference evidence="11 12" key="1">
    <citation type="submission" date="2022-05" db="EMBL/GenBank/DDBJ databases">
        <authorList>
            <consortium name="Genoscope - CEA"/>
            <person name="William W."/>
        </authorList>
    </citation>
    <scope>NUCLEOTIDE SEQUENCE [LARGE SCALE GENOMIC DNA]</scope>
</reference>
<feature type="chain" id="PRO_5043975895" description="Protein kinase domain-containing protein" evidence="9">
    <location>
        <begin position="18"/>
        <end position="2636"/>
    </location>
</feature>
<dbReference type="InterPro" id="IPR050122">
    <property type="entry name" value="RTK"/>
</dbReference>
<keyword evidence="12" id="KW-1185">Reference proteome</keyword>
<feature type="signal peptide" evidence="9">
    <location>
        <begin position="1"/>
        <end position="17"/>
    </location>
</feature>
<dbReference type="InterPro" id="IPR011009">
    <property type="entry name" value="Kinase-like_dom_sf"/>
</dbReference>
<dbReference type="EMBL" id="CALNXJ010000006">
    <property type="protein sequence ID" value="CAH3042093.1"/>
    <property type="molecule type" value="Genomic_DNA"/>
</dbReference>
<accession>A0AAU9VZL8</accession>
<dbReference type="Pfam" id="PF01094">
    <property type="entry name" value="ANF_receptor"/>
    <property type="match status" value="1"/>
</dbReference>
<keyword evidence="6" id="KW-0547">Nucleotide-binding</keyword>
<dbReference type="PROSITE" id="PS00109">
    <property type="entry name" value="PROTEIN_KINASE_TYR"/>
    <property type="match status" value="1"/>
</dbReference>
<evidence type="ECO:0000259" key="10">
    <source>
        <dbReference type="PROSITE" id="PS50011"/>
    </source>
</evidence>
<dbReference type="FunFam" id="1.10.510.10:FF:001227">
    <property type="entry name" value="Tyrosine-protein kinase receptor"/>
    <property type="match status" value="1"/>
</dbReference>
<feature type="region of interest" description="Disordered" evidence="7">
    <location>
        <begin position="2026"/>
        <end position="2063"/>
    </location>
</feature>
<evidence type="ECO:0000256" key="6">
    <source>
        <dbReference type="PROSITE-ProRule" id="PRU10141"/>
    </source>
</evidence>
<evidence type="ECO:0000256" key="7">
    <source>
        <dbReference type="SAM" id="MobiDB-lite"/>
    </source>
</evidence>
<evidence type="ECO:0000256" key="8">
    <source>
        <dbReference type="SAM" id="Phobius"/>
    </source>
</evidence>
<dbReference type="GO" id="GO:0005886">
    <property type="term" value="C:plasma membrane"/>
    <property type="evidence" value="ECO:0007669"/>
    <property type="project" value="TreeGrafter"/>
</dbReference>
<sequence length="2636" mass="294460">MIAWIFLSLLITKGVFTTTGNCDASDVPDVMINTEIWVPPGYQYGKWLDKKLVNEVGTVSTHGRFGWYLPTSFVEGLWNDSRIIADSWRALQLQSVVGQLLQNASLLNSYINISEYKKSCEDIAGCSHGWLHGTKCRDGDNAMHCAVLLADFPDHYGSLLQQQINSLGLNMSVVWLASELQYFVNGRGDQPFLLLNWEPNTKPTAEQLTRISLPPCSANVSFIHAFSSQQGYYNCDFPPSHLFKFAWGAVQDSAPDVYYLLSKLYFDKETLSGLLQKHAYGGGNLTSEEIACDWLQQNRDTWMQWLPSGSFNKTPVYLGGMFPLSDSEDAVWSNPGILQGALMALESINNDFKILDNYSLELIVEDTHCKTSLILNAFIEFMSRSHNKSVVGIIGPACSVQTEIIAEVAPLYNTMVMGYSVEGVALADREKYPLFFRTSPSYAEFKFAYAAIFGFFQWKQYASLTDTNYVSRTVTTTHEYLESQGIDLVYARQITNQDSVDIKTYVRSLKESSARIIISTLFEGLARAVVCEAYIQGLTPQKGYVWFLPAWLAPDWWDPNHSHLDDDTSEGIPSIPCSAANMKEFVSGGYFSLSNAFYGEDLDTILSGGTVNQWRQEYERRVKNQGHTPSGYASFAHDAVWAYALALDKLFKSQPAGLDTIRTNHTTQLLKTFLQQTNFSGASGRVIFRDGERYLPTVEMEQRFPARVVKVGRVLPNMYKACGSSNRCLEMNETSIQWPEGRRPTDGRSKPSSIEVCSVESFRAALGISCTGAIAVINAIAIGLFLVIGISLIWICIKRRPICLLVCCIFSFFHKLWKVLSDLFGDHFDEEGPASERNNVSTAAHAIGELRIETQDKNDTEGPREGRRNSSRNSESYKAGTRIHRLADVRRTYGDTRFRQSEKVAYHNQVRTGNFKNSVTGLQLPLWRQRLFERRCPWNTSQITNKMRYMGNSSAFRCSDRMKGRNQVQAPPVEELYSGDVKWKPKNYSPASGQRWPCVRPGPVEGCRSEETLKKLVIKPRPAESWRLKGRSQMRVGNNYVFSCKDRNKAGLEMQPPAPLVDLFHEKRVSGADLKNAPLGESNISNCFKRNCLVSEDFWRRSKMLFWPFICVVNGMRDALAHLARKICAYGHRVVSRYYVKSRVKRPCPAGFTDDDECAPNSAIGKNLNQCRQREWKLLNLGALARLIRELFCLVVSASYRSLSGVFYGIKKLCTIVHAFCYVSKRQNQNLNVSVDCLHQVKEERQSETSRLRIEEPSEPRGAVRSGQVDMLNVSRGVLRSSLNEVVNFQASSNSDIYSDPLVRSPLQVSKTQDECLNNSPPVQRRKKTCSELFTDSKVKKEAIPPESKSETDANPRKEENDSTSPPQLAAARSSFVAPTPPSEEKEVQTALSFSTQKGLTPDQEQKLSGSAQKRRLSDSVTEDMKTKKEVTQCTCPVHVVARKDVSTQTELIPDKAEENAIPISTEAVPAYVKEEDDGQRLQGGGRECQALSASGTGVQITQCNAKSSLIEEYIDVNAQVSKGKRTKRGDKYKQLKSVRSKDARTTLLCSVSSSEVSINVKRKARGDSPCNVELHTTEFATEEIGIPLSIEVVNANVETEDERQKLQGEVGECQVLSASGTGVRITHCNAKSLVTEEDTDDEPEMSTGKRTKRGDNCRQLMSKNPVTSFVCSGSSSAESINTKRKTRGDSPSCLELHSSEFVPEASAIPVPFKEVPAYVKTEDERKRLQGEVGECQVLSASGAGVQITQCKAKSALAEDYTDVEPQMSIGKRTKKGDGDSSSAELRDVKRKASDDTSSTLEPHVNEMMLGKTCQPLSQATEKQVHDTEMVESVDSSLTDQEEPMEFIDGQDADTYKFGFASEDHQPPARKDFMEDTDVMETDQLIQECTKNQMETLEAYQQHAMQNPFGVVSDRMQAFHVQPLVEMETDFPAIPTTPSFVQHKSALSGLKSFSFKNTLGQQKNVLKPIDRVQTVQEMETDHIHVPVIPCFAQQHAMEGNREPAQFTMAFGQKVDVKLPTCIDEEMPEENESVPEQETMETDQIPLDSCQPPDTAPGKTVNDKGPFASVVDNFWKETFGRSLTDGIPTVRAPPTLIDSLTDTTPESATPINNQNPQGIESTLRNELNLSSTEQQLSESCECDPISTRLLTMEQLQLVPAVSDNPDGSDSESDSESSNSSIVNLAQRILDDLEAENAERMKMQELQLVPDTSHTPDCSDSDEAEHGSEDEYELDSETIDKFLILDTAPEHVDLINKYDRKYKETQQRMEELGLMEQSPVLHLDEWEIPRESIILNRKLGEGAFGAVCGGEVIGLRSEGEWLPVAVKSLKIGSLPEDKLEFLSEAETMKIFDHKNIVKLLGVCTKGEPAFAVMELMIHGDLKNFLLARRQFANQDCREAEDVTPKRLTAMALDITSGLNYLAEMKFVHRDLALRNCMVGSGHVVKLGDFGMARAMYDSDYYRFGRKGMLPVRWMSPESLADGVFTTKSDVWSLGVTLWELATFGSFPYQGLSNGEVVERVKQGRFMEKPQGCTGELGTLLTECWRKDPLHRPDPDKICDLLTAHVTMITACLDSPMSSVATDENCVEPGEVRRDSMRTRRGTPSPSPRRSRAITQLTQEQIKILMPHRENGVTPNGAL</sequence>
<evidence type="ECO:0000256" key="2">
    <source>
        <dbReference type="ARBA" id="ARBA00022692"/>
    </source>
</evidence>
<dbReference type="InterPro" id="IPR008266">
    <property type="entry name" value="Tyr_kinase_AS"/>
</dbReference>
<feature type="compositionally biased region" description="Basic and acidic residues" evidence="7">
    <location>
        <begin position="852"/>
        <end position="868"/>
    </location>
</feature>
<dbReference type="InterPro" id="IPR001245">
    <property type="entry name" value="Ser-Thr/Tyr_kinase_cat_dom"/>
</dbReference>
<dbReference type="GO" id="GO:0004714">
    <property type="term" value="F:transmembrane receptor protein tyrosine kinase activity"/>
    <property type="evidence" value="ECO:0007669"/>
    <property type="project" value="UniProtKB-EC"/>
</dbReference>
<comment type="caution">
    <text evidence="11">The sequence shown here is derived from an EMBL/GenBank/DDBJ whole genome shotgun (WGS) entry which is preliminary data.</text>
</comment>
<keyword evidence="3 8" id="KW-1133">Transmembrane helix</keyword>
<dbReference type="Gene3D" id="3.40.50.2300">
    <property type="match status" value="2"/>
</dbReference>
<proteinExistence type="predicted"/>
<dbReference type="InterPro" id="IPR001828">
    <property type="entry name" value="ANF_lig-bd_rcpt"/>
</dbReference>
<keyword evidence="2 8" id="KW-0812">Transmembrane</keyword>
<feature type="domain" description="Protein kinase" evidence="10">
    <location>
        <begin position="2291"/>
        <end position="2565"/>
    </location>
</feature>
<dbReference type="Gene3D" id="1.10.510.10">
    <property type="entry name" value="Transferase(Phosphotransferase) domain 1"/>
    <property type="match status" value="1"/>
</dbReference>
<dbReference type="CDD" id="cd06366">
    <property type="entry name" value="PBP1_GABAb_receptor"/>
    <property type="match status" value="1"/>
</dbReference>
<evidence type="ECO:0000313" key="11">
    <source>
        <dbReference type="EMBL" id="CAH3042093.1"/>
    </source>
</evidence>
<evidence type="ECO:0000256" key="4">
    <source>
        <dbReference type="ARBA" id="ARBA00023136"/>
    </source>
</evidence>
<keyword evidence="6" id="KW-0067">ATP-binding</keyword>